<reference evidence="2" key="1">
    <citation type="submission" date="2023-07" db="EMBL/GenBank/DDBJ databases">
        <title>draft genome sequence of fig (Ficus carica).</title>
        <authorList>
            <person name="Takahashi T."/>
            <person name="Nishimura K."/>
        </authorList>
    </citation>
    <scope>NUCLEOTIDE SEQUENCE</scope>
</reference>
<feature type="region of interest" description="Disordered" evidence="1">
    <location>
        <begin position="111"/>
        <end position="131"/>
    </location>
</feature>
<dbReference type="Gramene" id="FCD_00036764-RA">
    <property type="protein sequence ID" value="FCD_00036764-RA:cds"/>
    <property type="gene ID" value="FCD_00036764"/>
</dbReference>
<comment type="caution">
    <text evidence="2">The sequence shown here is derived from an EMBL/GenBank/DDBJ whole genome shotgun (WGS) entry which is preliminary data.</text>
</comment>
<feature type="compositionally biased region" description="Polar residues" evidence="1">
    <location>
        <begin position="32"/>
        <end position="41"/>
    </location>
</feature>
<gene>
    <name evidence="2" type="ORF">TIFTF001_022296</name>
</gene>
<dbReference type="EMBL" id="BTGU01000045">
    <property type="protein sequence ID" value="GMN53153.1"/>
    <property type="molecule type" value="Genomic_DNA"/>
</dbReference>
<feature type="compositionally biased region" description="Polar residues" evidence="1">
    <location>
        <begin position="15"/>
        <end position="24"/>
    </location>
</feature>
<dbReference type="Proteomes" id="UP001187192">
    <property type="component" value="Unassembled WGS sequence"/>
</dbReference>
<organism evidence="2 3">
    <name type="scientific">Ficus carica</name>
    <name type="common">Common fig</name>
    <dbReference type="NCBI Taxonomy" id="3494"/>
    <lineage>
        <taxon>Eukaryota</taxon>
        <taxon>Viridiplantae</taxon>
        <taxon>Streptophyta</taxon>
        <taxon>Embryophyta</taxon>
        <taxon>Tracheophyta</taxon>
        <taxon>Spermatophyta</taxon>
        <taxon>Magnoliopsida</taxon>
        <taxon>eudicotyledons</taxon>
        <taxon>Gunneridae</taxon>
        <taxon>Pentapetalae</taxon>
        <taxon>rosids</taxon>
        <taxon>fabids</taxon>
        <taxon>Rosales</taxon>
        <taxon>Moraceae</taxon>
        <taxon>Ficeae</taxon>
        <taxon>Ficus</taxon>
    </lineage>
</organism>
<proteinExistence type="predicted"/>
<keyword evidence="3" id="KW-1185">Reference proteome</keyword>
<dbReference type="Gramene" id="FCD_00037156-RA">
    <property type="protein sequence ID" value="FCD_00037156-RA:cds"/>
    <property type="gene ID" value="FCD_00037156"/>
</dbReference>
<accession>A0AA88DBK6</accession>
<protein>
    <submittedName>
        <fullName evidence="2">Uncharacterized protein</fullName>
    </submittedName>
</protein>
<dbReference type="AlphaFoldDB" id="A0AA88DBK6"/>
<evidence type="ECO:0000256" key="1">
    <source>
        <dbReference type="SAM" id="MobiDB-lite"/>
    </source>
</evidence>
<evidence type="ECO:0000313" key="3">
    <source>
        <dbReference type="Proteomes" id="UP001187192"/>
    </source>
</evidence>
<feature type="compositionally biased region" description="Basic and acidic residues" evidence="1">
    <location>
        <begin position="61"/>
        <end position="83"/>
    </location>
</feature>
<name>A0AA88DBK6_FICCA</name>
<feature type="region of interest" description="Disordered" evidence="1">
    <location>
        <begin position="1"/>
        <end position="88"/>
    </location>
</feature>
<evidence type="ECO:0000313" key="2">
    <source>
        <dbReference type="EMBL" id="GMN53153.1"/>
    </source>
</evidence>
<sequence>MVAPRGSVAAGSLEASHSSRQPTAKSAPHVDLSSSAVGSTARSREQISNDSTPGSPRRRLPRELAEDVKIRDEANKAKPHTETRSTAGAACEICAKTPRISLGRSVRLRHRTSTPWISLRDPPRLTSSTST</sequence>